<evidence type="ECO:0000259" key="4">
    <source>
        <dbReference type="PROSITE" id="PS50048"/>
    </source>
</evidence>
<keyword evidence="2" id="KW-0539">Nucleus</keyword>
<dbReference type="EMBL" id="ML179221">
    <property type="protein sequence ID" value="THU94559.1"/>
    <property type="molecule type" value="Genomic_DNA"/>
</dbReference>
<dbReference type="Pfam" id="PF04082">
    <property type="entry name" value="Fungal_trans"/>
    <property type="match status" value="1"/>
</dbReference>
<keyword evidence="6" id="KW-1185">Reference proteome</keyword>
<evidence type="ECO:0000313" key="5">
    <source>
        <dbReference type="EMBL" id="THU94559.1"/>
    </source>
</evidence>
<dbReference type="AlphaFoldDB" id="A0A4S8LXY2"/>
<dbReference type="SMART" id="SM00066">
    <property type="entry name" value="GAL4"/>
    <property type="match status" value="1"/>
</dbReference>
<keyword evidence="1" id="KW-0479">Metal-binding</keyword>
<dbReference type="Pfam" id="PF00172">
    <property type="entry name" value="Zn_clus"/>
    <property type="match status" value="1"/>
</dbReference>
<dbReference type="GO" id="GO:0003677">
    <property type="term" value="F:DNA binding"/>
    <property type="evidence" value="ECO:0007669"/>
    <property type="project" value="InterPro"/>
</dbReference>
<name>A0A4S8LXY2_DENBC</name>
<dbReference type="SMART" id="SM00906">
    <property type="entry name" value="Fungal_trans"/>
    <property type="match status" value="1"/>
</dbReference>
<dbReference type="GO" id="GO:0000981">
    <property type="term" value="F:DNA-binding transcription factor activity, RNA polymerase II-specific"/>
    <property type="evidence" value="ECO:0007669"/>
    <property type="project" value="InterPro"/>
</dbReference>
<dbReference type="GO" id="GO:0006351">
    <property type="term" value="P:DNA-templated transcription"/>
    <property type="evidence" value="ECO:0007669"/>
    <property type="project" value="InterPro"/>
</dbReference>
<dbReference type="PANTHER" id="PTHR46910:SF38">
    <property type="entry name" value="ZN(2)-C6 FUNGAL-TYPE DOMAIN-CONTAINING PROTEIN"/>
    <property type="match status" value="1"/>
</dbReference>
<evidence type="ECO:0000256" key="1">
    <source>
        <dbReference type="ARBA" id="ARBA00022723"/>
    </source>
</evidence>
<reference evidence="5 6" key="1">
    <citation type="journal article" date="2019" name="Nat. Ecol. Evol.">
        <title>Megaphylogeny resolves global patterns of mushroom evolution.</title>
        <authorList>
            <person name="Varga T."/>
            <person name="Krizsan K."/>
            <person name="Foldi C."/>
            <person name="Dima B."/>
            <person name="Sanchez-Garcia M."/>
            <person name="Sanchez-Ramirez S."/>
            <person name="Szollosi G.J."/>
            <person name="Szarkandi J.G."/>
            <person name="Papp V."/>
            <person name="Albert L."/>
            <person name="Andreopoulos W."/>
            <person name="Angelini C."/>
            <person name="Antonin V."/>
            <person name="Barry K.W."/>
            <person name="Bougher N.L."/>
            <person name="Buchanan P."/>
            <person name="Buyck B."/>
            <person name="Bense V."/>
            <person name="Catcheside P."/>
            <person name="Chovatia M."/>
            <person name="Cooper J."/>
            <person name="Damon W."/>
            <person name="Desjardin D."/>
            <person name="Finy P."/>
            <person name="Geml J."/>
            <person name="Haridas S."/>
            <person name="Hughes K."/>
            <person name="Justo A."/>
            <person name="Karasinski D."/>
            <person name="Kautmanova I."/>
            <person name="Kiss B."/>
            <person name="Kocsube S."/>
            <person name="Kotiranta H."/>
            <person name="LaButti K.M."/>
            <person name="Lechner B.E."/>
            <person name="Liimatainen K."/>
            <person name="Lipzen A."/>
            <person name="Lukacs Z."/>
            <person name="Mihaltcheva S."/>
            <person name="Morgado L.N."/>
            <person name="Niskanen T."/>
            <person name="Noordeloos M.E."/>
            <person name="Ohm R.A."/>
            <person name="Ortiz-Santana B."/>
            <person name="Ovrebo C."/>
            <person name="Racz N."/>
            <person name="Riley R."/>
            <person name="Savchenko A."/>
            <person name="Shiryaev A."/>
            <person name="Soop K."/>
            <person name="Spirin V."/>
            <person name="Szebenyi C."/>
            <person name="Tomsovsky M."/>
            <person name="Tulloss R.E."/>
            <person name="Uehling J."/>
            <person name="Grigoriev I.V."/>
            <person name="Vagvolgyi C."/>
            <person name="Papp T."/>
            <person name="Martin F.M."/>
            <person name="Miettinen O."/>
            <person name="Hibbett D.S."/>
            <person name="Nagy L.G."/>
        </authorList>
    </citation>
    <scope>NUCLEOTIDE SEQUENCE [LARGE SCALE GENOMIC DNA]</scope>
    <source>
        <strain evidence="5 6">CBS 962.96</strain>
    </source>
</reference>
<dbReference type="OrthoDB" id="39175at2759"/>
<dbReference type="CDD" id="cd12148">
    <property type="entry name" value="fungal_TF_MHR"/>
    <property type="match status" value="1"/>
</dbReference>
<dbReference type="PROSITE" id="PS50048">
    <property type="entry name" value="ZN2_CY6_FUNGAL_2"/>
    <property type="match status" value="1"/>
</dbReference>
<feature type="compositionally biased region" description="Low complexity" evidence="3">
    <location>
        <begin position="776"/>
        <end position="789"/>
    </location>
</feature>
<proteinExistence type="predicted"/>
<dbReference type="CDD" id="cd00067">
    <property type="entry name" value="GAL4"/>
    <property type="match status" value="1"/>
</dbReference>
<dbReference type="Proteomes" id="UP000297245">
    <property type="component" value="Unassembled WGS sequence"/>
</dbReference>
<dbReference type="InterPro" id="IPR036864">
    <property type="entry name" value="Zn2-C6_fun-type_DNA-bd_sf"/>
</dbReference>
<protein>
    <recommendedName>
        <fullName evidence="4">Zn(2)-C6 fungal-type domain-containing protein</fullName>
    </recommendedName>
</protein>
<dbReference type="PROSITE" id="PS00463">
    <property type="entry name" value="ZN2_CY6_FUNGAL_1"/>
    <property type="match status" value="1"/>
</dbReference>
<dbReference type="SUPFAM" id="SSF57701">
    <property type="entry name" value="Zn2/Cys6 DNA-binding domain"/>
    <property type="match status" value="1"/>
</dbReference>
<dbReference type="InterPro" id="IPR001138">
    <property type="entry name" value="Zn2Cys6_DnaBD"/>
</dbReference>
<dbReference type="InterPro" id="IPR050987">
    <property type="entry name" value="AtrR-like"/>
</dbReference>
<accession>A0A4S8LXY2</accession>
<evidence type="ECO:0000313" key="6">
    <source>
        <dbReference type="Proteomes" id="UP000297245"/>
    </source>
</evidence>
<feature type="region of interest" description="Disordered" evidence="3">
    <location>
        <begin position="771"/>
        <end position="796"/>
    </location>
</feature>
<dbReference type="GO" id="GO:0008270">
    <property type="term" value="F:zinc ion binding"/>
    <property type="evidence" value="ECO:0007669"/>
    <property type="project" value="InterPro"/>
</dbReference>
<sequence>MSENRNNKKRRLQHACDECRRRKIRCDSESMPDSICSSCLSQGVNCKHSQMPQKRGPKPAGTRADASQPLDVLVTKILQSTETDPFHVPNDKDAVRSILFKLASHLRTLEREVQYCRKNHLNGLDDSLAISEFSPGLGADSESVKSVKTSTPDETNSVTDLTDDLAQFTIGFPKRVHYGESSSMTLVMSALNHRKELSLPEWKSVLARVRRPKFWEVPSALRSDILQPKCPNFTFPDSSLMQTLIKSYFIEHDVYFPLLHRPTFEKLISDELHLRDSGFGSLVLVVCAIGARSIEFYSSCRNFTSAAGWEWFNQISLEKIVFEQNLSLYHLQMLILSMSFLKHDTARPNWMLTGIAVRIAQEHDVNRCPIDDSKPTVEKELWKRAFWLLVVIDTRMSWFFGRPRAMSTQDFYLSPLVECDDEYWETGSPEKNFQQPAGKPSLVSFWNCYTSLFEIVGISQRTIYSVRKSKMQKKMHINSLEWYEKAVMELDSALNKWADSVPTHLRWDTPHISDIFFTQSAILYTMYYWVQIQIHRRFIPRPGQKSEVSLPSLTICTNAARSCIKVCNTYCQRKISPYGEFIIVPLFNSAMILTVNLWKSTQTNITANALATSNPSRDLAEIYKCIELIRIYEPKYPIAGLSIDVINTVISASHYPLMTSSSVPSSDSAGTSNAGIPPSIIQSFQNSVETQLQDAAGSLHLPLYTNELGSFSLNSDTTSFDSASVAGKTGQAEYDKLFDLEFSTLQSQMTPTLNNMNSEGNFQFGNAQPSYQDNGASSHLHSISAMSSSNPSETDTDMLWPGDPSYAQDWDTFMAGVEAMIQSQDQSQISI</sequence>
<dbReference type="InterPro" id="IPR007219">
    <property type="entry name" value="XnlR_reg_dom"/>
</dbReference>
<dbReference type="Gene3D" id="4.10.240.10">
    <property type="entry name" value="Zn(2)-C6 fungal-type DNA-binding domain"/>
    <property type="match status" value="1"/>
</dbReference>
<gene>
    <name evidence="5" type="ORF">K435DRAFT_966804</name>
</gene>
<evidence type="ECO:0000256" key="3">
    <source>
        <dbReference type="SAM" id="MobiDB-lite"/>
    </source>
</evidence>
<feature type="domain" description="Zn(2)-C6 fungal-type" evidence="4">
    <location>
        <begin position="15"/>
        <end position="48"/>
    </location>
</feature>
<organism evidence="5 6">
    <name type="scientific">Dendrothele bispora (strain CBS 962.96)</name>
    <dbReference type="NCBI Taxonomy" id="1314807"/>
    <lineage>
        <taxon>Eukaryota</taxon>
        <taxon>Fungi</taxon>
        <taxon>Dikarya</taxon>
        <taxon>Basidiomycota</taxon>
        <taxon>Agaricomycotina</taxon>
        <taxon>Agaricomycetes</taxon>
        <taxon>Agaricomycetidae</taxon>
        <taxon>Agaricales</taxon>
        <taxon>Agaricales incertae sedis</taxon>
        <taxon>Dendrothele</taxon>
    </lineage>
</organism>
<evidence type="ECO:0000256" key="2">
    <source>
        <dbReference type="ARBA" id="ARBA00023242"/>
    </source>
</evidence>
<dbReference type="PANTHER" id="PTHR46910">
    <property type="entry name" value="TRANSCRIPTION FACTOR PDR1"/>
    <property type="match status" value="1"/>
</dbReference>